<comment type="caution">
    <text evidence="2">The sequence shown here is derived from an EMBL/GenBank/DDBJ whole genome shotgun (WGS) entry which is preliminary data.</text>
</comment>
<sequence length="201" mass="22695">LRGLLDDTYFIQAVKKVVQEPIPYFRQFTEKHATIESKETPPISSTPRKTSDPTFQENNGFMEIKIFAPDISDENIDVNNEEMEVDNDFEKTSEISQTASLPMTPHSATDQRSSPVDEDQTSFIAEARKLKEKQTIKKRPEFGNCVEQILENTVLNLMYEALSSEYSVVSKPRFIAMPRKRPSMTSGANALANTSGVTNRP</sequence>
<evidence type="ECO:0000256" key="1">
    <source>
        <dbReference type="SAM" id="MobiDB-lite"/>
    </source>
</evidence>
<gene>
    <name evidence="2" type="ORF">EGW08_001064</name>
</gene>
<keyword evidence="3" id="KW-1185">Reference proteome</keyword>
<name>A0A3S1I2U2_ELYCH</name>
<reference evidence="2 3" key="1">
    <citation type="submission" date="2019-01" db="EMBL/GenBank/DDBJ databases">
        <title>A draft genome assembly of the solar-powered sea slug Elysia chlorotica.</title>
        <authorList>
            <person name="Cai H."/>
            <person name="Li Q."/>
            <person name="Fang X."/>
            <person name="Li J."/>
            <person name="Curtis N.E."/>
            <person name="Altenburger A."/>
            <person name="Shibata T."/>
            <person name="Feng M."/>
            <person name="Maeda T."/>
            <person name="Schwartz J.A."/>
            <person name="Shigenobu S."/>
            <person name="Lundholm N."/>
            <person name="Nishiyama T."/>
            <person name="Yang H."/>
            <person name="Hasebe M."/>
            <person name="Li S."/>
            <person name="Pierce S.K."/>
            <person name="Wang J."/>
        </authorList>
    </citation>
    <scope>NUCLEOTIDE SEQUENCE [LARGE SCALE GENOMIC DNA]</scope>
    <source>
        <strain evidence="2">EC2010</strain>
        <tissue evidence="2">Whole organism of an adult</tissue>
    </source>
</reference>
<dbReference type="AlphaFoldDB" id="A0A3S1I2U2"/>
<evidence type="ECO:0000313" key="3">
    <source>
        <dbReference type="Proteomes" id="UP000271974"/>
    </source>
</evidence>
<feature type="compositionally biased region" description="Polar residues" evidence="1">
    <location>
        <begin position="96"/>
        <end position="114"/>
    </location>
</feature>
<evidence type="ECO:0000313" key="2">
    <source>
        <dbReference type="EMBL" id="RUS91151.1"/>
    </source>
</evidence>
<feature type="non-terminal residue" evidence="2">
    <location>
        <position position="1"/>
    </location>
</feature>
<feature type="compositionally biased region" description="Polar residues" evidence="1">
    <location>
        <begin position="42"/>
        <end position="56"/>
    </location>
</feature>
<feature type="region of interest" description="Disordered" evidence="1">
    <location>
        <begin position="96"/>
        <end position="118"/>
    </location>
</feature>
<organism evidence="2 3">
    <name type="scientific">Elysia chlorotica</name>
    <name type="common">Eastern emerald elysia</name>
    <name type="synonym">Sea slug</name>
    <dbReference type="NCBI Taxonomy" id="188477"/>
    <lineage>
        <taxon>Eukaryota</taxon>
        <taxon>Metazoa</taxon>
        <taxon>Spiralia</taxon>
        <taxon>Lophotrochozoa</taxon>
        <taxon>Mollusca</taxon>
        <taxon>Gastropoda</taxon>
        <taxon>Heterobranchia</taxon>
        <taxon>Euthyneura</taxon>
        <taxon>Panpulmonata</taxon>
        <taxon>Sacoglossa</taxon>
        <taxon>Placobranchoidea</taxon>
        <taxon>Plakobranchidae</taxon>
        <taxon>Elysia</taxon>
    </lineage>
</organism>
<dbReference type="EMBL" id="RQTK01000017">
    <property type="protein sequence ID" value="RUS91151.1"/>
    <property type="molecule type" value="Genomic_DNA"/>
</dbReference>
<dbReference type="OrthoDB" id="415597at2759"/>
<feature type="region of interest" description="Disordered" evidence="1">
    <location>
        <begin position="33"/>
        <end position="56"/>
    </location>
</feature>
<proteinExistence type="predicted"/>
<dbReference type="STRING" id="188477.A0A3S1I2U2"/>
<dbReference type="Proteomes" id="UP000271974">
    <property type="component" value="Unassembled WGS sequence"/>
</dbReference>
<feature type="compositionally biased region" description="Polar residues" evidence="1">
    <location>
        <begin position="183"/>
        <end position="201"/>
    </location>
</feature>
<protein>
    <submittedName>
        <fullName evidence="2">Uncharacterized protein</fullName>
    </submittedName>
</protein>
<feature type="region of interest" description="Disordered" evidence="1">
    <location>
        <begin position="180"/>
        <end position="201"/>
    </location>
</feature>
<accession>A0A3S1I2U2</accession>